<sequence length="54" mass="6077">MTSNAIHGYKKSHGGVGSTDIANWNVQQKTLCIYSTPKKTFKQQLAALIRRWAK</sequence>
<dbReference type="Proteomes" id="UP000595466">
    <property type="component" value="Chromosome"/>
</dbReference>
<dbReference type="AlphaFoldDB" id="A0AAX1KBL5"/>
<dbReference type="EMBL" id="CP066817">
    <property type="protein sequence ID" value="QQM61895.1"/>
    <property type="molecule type" value="Genomic_DNA"/>
</dbReference>
<evidence type="ECO:0000313" key="2">
    <source>
        <dbReference type="Proteomes" id="UP000595466"/>
    </source>
</evidence>
<evidence type="ECO:0000313" key="1">
    <source>
        <dbReference type="EMBL" id="QQM61895.1"/>
    </source>
</evidence>
<organism evidence="1 2">
    <name type="scientific">Lactiplantibacillus plantarum</name>
    <name type="common">Lactobacillus plantarum</name>
    <dbReference type="NCBI Taxonomy" id="1590"/>
    <lineage>
        <taxon>Bacteria</taxon>
        <taxon>Bacillati</taxon>
        <taxon>Bacillota</taxon>
        <taxon>Bacilli</taxon>
        <taxon>Lactobacillales</taxon>
        <taxon>Lactobacillaceae</taxon>
        <taxon>Lactiplantibacillus</taxon>
    </lineage>
</organism>
<name>A0AAX1KBL5_LACPN</name>
<reference evidence="1 2" key="1">
    <citation type="submission" date="2020-12" db="EMBL/GenBank/DDBJ databases">
        <title>Whole genome sequencing of Lactobacillus plantarum PC518.</title>
        <authorList>
            <person name="Guo Q."/>
        </authorList>
    </citation>
    <scope>NUCLEOTIDE SEQUENCE [LARGE SCALE GENOMIC DNA]</scope>
    <source>
        <strain evidence="1 2">PC518</strain>
    </source>
</reference>
<protein>
    <recommendedName>
        <fullName evidence="3">Mobile element protein</fullName>
    </recommendedName>
</protein>
<accession>A0AAX1KBL5</accession>
<evidence type="ECO:0008006" key="3">
    <source>
        <dbReference type="Google" id="ProtNLM"/>
    </source>
</evidence>
<dbReference type="RefSeq" id="WP_154220174.1">
    <property type="nucleotide sequence ID" value="NZ_CP065802.1"/>
</dbReference>
<proteinExistence type="predicted"/>
<gene>
    <name evidence="1" type="ORF">JH395_04900</name>
</gene>